<reference evidence="2 3" key="1">
    <citation type="submission" date="2016-08" db="EMBL/GenBank/DDBJ databases">
        <authorList>
            <person name="Seilhamer J.J."/>
        </authorList>
    </citation>
    <scope>NUCLEOTIDE SEQUENCE [LARGE SCALE GENOMIC DNA]</scope>
    <source>
        <strain evidence="2 3">A37T2</strain>
    </source>
</reference>
<dbReference type="OrthoDB" id="9803111at2"/>
<dbReference type="PANTHER" id="PTHR48079">
    <property type="entry name" value="PROTEIN YEEZ"/>
    <property type="match status" value="1"/>
</dbReference>
<dbReference type="PANTHER" id="PTHR48079:SF6">
    <property type="entry name" value="NAD(P)-BINDING DOMAIN-CONTAINING PROTEIN-RELATED"/>
    <property type="match status" value="1"/>
</dbReference>
<name>A0A1C4EMH5_9BACT</name>
<evidence type="ECO:0000313" key="2">
    <source>
        <dbReference type="EMBL" id="SCC44771.1"/>
    </source>
</evidence>
<dbReference type="RefSeq" id="WP_089712929.1">
    <property type="nucleotide sequence ID" value="NZ_FMAR01000009.1"/>
</dbReference>
<dbReference type="InterPro" id="IPR001509">
    <property type="entry name" value="Epimerase_deHydtase"/>
</dbReference>
<dbReference type="GO" id="GO:0005737">
    <property type="term" value="C:cytoplasm"/>
    <property type="evidence" value="ECO:0007669"/>
    <property type="project" value="TreeGrafter"/>
</dbReference>
<evidence type="ECO:0000313" key="3">
    <source>
        <dbReference type="Proteomes" id="UP000242818"/>
    </source>
</evidence>
<organism evidence="2 3">
    <name type="scientific">Chitinophaga costaii</name>
    <dbReference type="NCBI Taxonomy" id="1335309"/>
    <lineage>
        <taxon>Bacteria</taxon>
        <taxon>Pseudomonadati</taxon>
        <taxon>Bacteroidota</taxon>
        <taxon>Chitinophagia</taxon>
        <taxon>Chitinophagales</taxon>
        <taxon>Chitinophagaceae</taxon>
        <taxon>Chitinophaga</taxon>
    </lineage>
</organism>
<protein>
    <submittedName>
        <fullName evidence="2">Dihydroflavonol-4-reductase</fullName>
    </submittedName>
</protein>
<keyword evidence="3" id="KW-1185">Reference proteome</keyword>
<sequence length="327" mass="35610">MKIAITGATGFLGATLVPLLLKEGHALRLLIRDPSQKEAYGEQVAYVTGSLTDETSLQSLVQDATVVIHLAAVISLNDQPDEKMFYTNTTGTRILLEAAKKAGVKRFIHLSSVTAFQQAPFDERLDETRPLQAATQFTYEHSKAAAQAIVLSYNDPELEVIVLAPTAIVGPHDLKPSLLGSAIMRIYQEAVPALFPGGVDFVDVRDVAAAIVSALTLGTPGKAYLLGGEWATLVTLSQYIGQVKGKKISLPVLPLWLIFSLLPLVKLWARLSGSPPFYTKQSIYNLIYSNKKIDHSRAGAELQFHPRPLSTTLTDTINWFKQTGNIS</sequence>
<dbReference type="Proteomes" id="UP000242818">
    <property type="component" value="Unassembled WGS sequence"/>
</dbReference>
<dbReference type="EMBL" id="FMAR01000009">
    <property type="protein sequence ID" value="SCC44771.1"/>
    <property type="molecule type" value="Genomic_DNA"/>
</dbReference>
<dbReference type="STRING" id="1335309.GA0116948_10938"/>
<dbReference type="GO" id="GO:0004029">
    <property type="term" value="F:aldehyde dehydrogenase (NAD+) activity"/>
    <property type="evidence" value="ECO:0007669"/>
    <property type="project" value="TreeGrafter"/>
</dbReference>
<accession>A0A1C4EMH5</accession>
<proteinExistence type="predicted"/>
<dbReference type="Pfam" id="PF01370">
    <property type="entry name" value="Epimerase"/>
    <property type="match status" value="1"/>
</dbReference>
<feature type="domain" description="NAD-dependent epimerase/dehydratase" evidence="1">
    <location>
        <begin position="3"/>
        <end position="227"/>
    </location>
</feature>
<dbReference type="InterPro" id="IPR036291">
    <property type="entry name" value="NAD(P)-bd_dom_sf"/>
</dbReference>
<dbReference type="AlphaFoldDB" id="A0A1C4EMH5"/>
<dbReference type="InterPro" id="IPR051783">
    <property type="entry name" value="NAD(P)-dependent_oxidoreduct"/>
</dbReference>
<evidence type="ECO:0000259" key="1">
    <source>
        <dbReference type="Pfam" id="PF01370"/>
    </source>
</evidence>
<dbReference type="SUPFAM" id="SSF51735">
    <property type="entry name" value="NAD(P)-binding Rossmann-fold domains"/>
    <property type="match status" value="1"/>
</dbReference>
<dbReference type="Gene3D" id="3.40.50.720">
    <property type="entry name" value="NAD(P)-binding Rossmann-like Domain"/>
    <property type="match status" value="1"/>
</dbReference>
<gene>
    <name evidence="2" type="ORF">GA0116948_10938</name>
</gene>